<reference evidence="1 2" key="1">
    <citation type="journal article" date="2014" name="Proc. Natl. Acad. Sci. U.S.A.">
        <title>Trajectory and genomic determinants of fungal-pathogen speciation and host adaptation.</title>
        <authorList>
            <person name="Hu X."/>
            <person name="Xiao G."/>
            <person name="Zheng P."/>
            <person name="Shang Y."/>
            <person name="Su Y."/>
            <person name="Zhang X."/>
            <person name="Liu X."/>
            <person name="Zhan S."/>
            <person name="St Leger R.J."/>
            <person name="Wang C."/>
        </authorList>
    </citation>
    <scope>NUCLEOTIDE SEQUENCE [LARGE SCALE GENOMIC DNA]</scope>
    <source>
        <strain evidence="1 2">ARSEF 977</strain>
    </source>
</reference>
<proteinExistence type="predicted"/>
<accession>A0A0B4H1U4</accession>
<gene>
    <name evidence="1" type="ORF">MGU_06879</name>
</gene>
<dbReference type="InterPro" id="IPR053137">
    <property type="entry name" value="NLR-like"/>
</dbReference>
<name>A0A0B4H1U4_METGA</name>
<dbReference type="Gene3D" id="3.40.50.1580">
    <property type="entry name" value="Nucleoside phosphorylase domain"/>
    <property type="match status" value="1"/>
</dbReference>
<dbReference type="SUPFAM" id="SSF53167">
    <property type="entry name" value="Purine and uridine phosphorylases"/>
    <property type="match status" value="1"/>
</dbReference>
<dbReference type="GO" id="GO:0009116">
    <property type="term" value="P:nucleoside metabolic process"/>
    <property type="evidence" value="ECO:0007669"/>
    <property type="project" value="InterPro"/>
</dbReference>
<dbReference type="InterPro" id="IPR035994">
    <property type="entry name" value="Nucleoside_phosphorylase_sf"/>
</dbReference>
<keyword evidence="2" id="KW-1185">Reference proteome</keyword>
<dbReference type="PANTHER" id="PTHR46082">
    <property type="entry name" value="ATP/GTP-BINDING PROTEIN-RELATED"/>
    <property type="match status" value="1"/>
</dbReference>
<protein>
    <submittedName>
        <fullName evidence="1">Kinesin light chain</fullName>
    </submittedName>
</protein>
<dbReference type="EMBL" id="AZNH01000025">
    <property type="protein sequence ID" value="KID85962.1"/>
    <property type="molecule type" value="Genomic_DNA"/>
</dbReference>
<dbReference type="InterPro" id="IPR027417">
    <property type="entry name" value="P-loop_NTPase"/>
</dbReference>
<evidence type="ECO:0000313" key="1">
    <source>
        <dbReference type="EMBL" id="KID85962.1"/>
    </source>
</evidence>
<organism evidence="1 2">
    <name type="scientific">Metarhizium guizhouense (strain ARSEF 977)</name>
    <dbReference type="NCBI Taxonomy" id="1276136"/>
    <lineage>
        <taxon>Eukaryota</taxon>
        <taxon>Fungi</taxon>
        <taxon>Dikarya</taxon>
        <taxon>Ascomycota</taxon>
        <taxon>Pezizomycotina</taxon>
        <taxon>Sordariomycetes</taxon>
        <taxon>Hypocreomycetidae</taxon>
        <taxon>Hypocreales</taxon>
        <taxon>Clavicipitaceae</taxon>
        <taxon>Metarhizium</taxon>
    </lineage>
</organism>
<dbReference type="GO" id="GO:0003824">
    <property type="term" value="F:catalytic activity"/>
    <property type="evidence" value="ECO:0007669"/>
    <property type="project" value="InterPro"/>
</dbReference>
<dbReference type="PANTHER" id="PTHR46082:SF6">
    <property type="entry name" value="AAA+ ATPASE DOMAIN-CONTAINING PROTEIN-RELATED"/>
    <property type="match status" value="1"/>
</dbReference>
<sequence>MTLAKYPDTFARKDTIEDNPSKPDKNVHNLALFNTYNGKDILQERTAHFLGQLQLNAKTYQDKYRYPGTDEDKLFESSYGHKHCSSPPCICSDCHGRKDPVCRVALDSIWHDLGCNEEYLEPRERLEARRQLGQEKEDKAQEPAIHIGAIASGDTVMKSGEDRDRIAKKEGVIAFEMEGAGTQIAIEAVSRGHDEHLDCPIFWVPAVDTTSSLENAYRDIGKQINIPGIDEDKADVKRLVKTALSDKSSSSWLLVVDNADDTALFFGVTRLSGYLPFSRNGSILFTARNRTVAVKLNIPKCGILPIAEMNRAEATKLLQTNLTANQTSDIASTMELLDILADLPLAIKQASAYMTETGITTARYLYHYRSSDKNMIRLLSRDFEDQGRYKTIKNPVATTWLISFDHI</sequence>
<evidence type="ECO:0000313" key="2">
    <source>
        <dbReference type="Proteomes" id="UP000031192"/>
    </source>
</evidence>
<dbReference type="SUPFAM" id="SSF52540">
    <property type="entry name" value="P-loop containing nucleoside triphosphate hydrolases"/>
    <property type="match status" value="1"/>
</dbReference>
<dbReference type="Proteomes" id="UP000031192">
    <property type="component" value="Unassembled WGS sequence"/>
</dbReference>
<dbReference type="HOGENOM" id="CLU_676315_0_0_1"/>
<comment type="caution">
    <text evidence="1">The sequence shown here is derived from an EMBL/GenBank/DDBJ whole genome shotgun (WGS) entry which is preliminary data.</text>
</comment>
<dbReference type="AlphaFoldDB" id="A0A0B4H1U4"/>